<dbReference type="OrthoDB" id="2309811at2"/>
<keyword evidence="1" id="KW-0472">Membrane</keyword>
<keyword evidence="3" id="KW-1185">Reference proteome</keyword>
<keyword evidence="1" id="KW-1133">Transmembrane helix</keyword>
<gene>
    <name evidence="2" type="ORF">EGT49_07000</name>
</gene>
<evidence type="ECO:0000256" key="1">
    <source>
        <dbReference type="SAM" id="Phobius"/>
    </source>
</evidence>
<accession>A0A4Z0JLS4</accession>
<evidence type="ECO:0000313" key="3">
    <source>
        <dbReference type="Proteomes" id="UP000298021"/>
    </source>
</evidence>
<dbReference type="Proteomes" id="UP000298021">
    <property type="component" value="Unassembled WGS sequence"/>
</dbReference>
<keyword evidence="1" id="KW-0812">Transmembrane</keyword>
<organism evidence="2 3">
    <name type="scientific">Companilactobacillus suantsaicola</name>
    <dbReference type="NCBI Taxonomy" id="2487723"/>
    <lineage>
        <taxon>Bacteria</taxon>
        <taxon>Bacillati</taxon>
        <taxon>Bacillota</taxon>
        <taxon>Bacilli</taxon>
        <taxon>Lactobacillales</taxon>
        <taxon>Lactobacillaceae</taxon>
        <taxon>Companilactobacillus</taxon>
    </lineage>
</organism>
<name>A0A4Z0JLS4_9LACO</name>
<proteinExistence type="predicted"/>
<protein>
    <submittedName>
        <fullName evidence="2">Uncharacterized protein</fullName>
    </submittedName>
</protein>
<comment type="caution">
    <text evidence="2">The sequence shown here is derived from an EMBL/GenBank/DDBJ whole genome shotgun (WGS) entry which is preliminary data.</text>
</comment>
<dbReference type="RefSeq" id="WP_135372844.1">
    <property type="nucleotide sequence ID" value="NZ_RKLY01000015.1"/>
</dbReference>
<sequence length="103" mass="12194">MNRLKNIFPKKTVAELYDEDGNLPKLFRAYGNRQIFEVVVGLATLMMRGLGLIFLVGSLLDLYFFSYTFKVRNMKTGSTYLMDKPEWKKYHKIYKEQVQKNKN</sequence>
<feature type="transmembrane region" description="Helical" evidence="1">
    <location>
        <begin position="45"/>
        <end position="65"/>
    </location>
</feature>
<reference evidence="2 3" key="1">
    <citation type="submission" date="2018-10" db="EMBL/GenBank/DDBJ databases">
        <title>Lactobacillus sp. R7 and Lactobacillus sp. R19 isolated from fermented mustard green product of Taiwan.</title>
        <authorList>
            <person name="Lin S.-T."/>
        </authorList>
    </citation>
    <scope>NUCLEOTIDE SEQUENCE [LARGE SCALE GENOMIC DNA]</scope>
    <source>
        <strain evidence="2 3">BCRC 81127</strain>
    </source>
</reference>
<evidence type="ECO:0000313" key="2">
    <source>
        <dbReference type="EMBL" id="TGD23077.1"/>
    </source>
</evidence>
<dbReference type="EMBL" id="RKLY01000015">
    <property type="protein sequence ID" value="TGD23077.1"/>
    <property type="molecule type" value="Genomic_DNA"/>
</dbReference>
<dbReference type="AlphaFoldDB" id="A0A4Z0JLS4"/>